<feature type="signal peptide" evidence="9">
    <location>
        <begin position="1"/>
        <end position="32"/>
    </location>
</feature>
<proteinExistence type="inferred from homology"/>
<feature type="transmembrane region" description="Helical" evidence="7">
    <location>
        <begin position="49"/>
        <end position="68"/>
    </location>
</feature>
<organism evidence="10 11">
    <name type="scientific">Aromatoleum tolulyticum</name>
    <dbReference type="NCBI Taxonomy" id="34027"/>
    <lineage>
        <taxon>Bacteria</taxon>
        <taxon>Pseudomonadati</taxon>
        <taxon>Pseudomonadota</taxon>
        <taxon>Betaproteobacteria</taxon>
        <taxon>Rhodocyclales</taxon>
        <taxon>Rhodocyclaceae</taxon>
        <taxon>Aromatoleum</taxon>
    </lineage>
</organism>
<keyword evidence="9" id="KW-0732">Signal</keyword>
<dbReference type="NCBIfam" id="TIGR03500">
    <property type="entry name" value="FliO_TIGR"/>
    <property type="match status" value="1"/>
</dbReference>
<keyword evidence="10" id="KW-0966">Cell projection</keyword>
<dbReference type="Pfam" id="PF04347">
    <property type="entry name" value="FliO"/>
    <property type="match status" value="1"/>
</dbReference>
<protein>
    <recommendedName>
        <fullName evidence="7">Flagellar protein</fullName>
    </recommendedName>
</protein>
<dbReference type="InterPro" id="IPR052205">
    <property type="entry name" value="FliO/MopB"/>
</dbReference>
<dbReference type="AlphaFoldDB" id="A0A1N7CBI8"/>
<dbReference type="STRING" id="34027.SAMN05421829_12322"/>
<name>A0A1N7CBI8_9RHOO</name>
<dbReference type="GO" id="GO:0009425">
    <property type="term" value="C:bacterial-type flagellum basal body"/>
    <property type="evidence" value="ECO:0007669"/>
    <property type="project" value="UniProtKB-SubCell"/>
</dbReference>
<dbReference type="EMBL" id="FTMD01000023">
    <property type="protein sequence ID" value="SIR60950.1"/>
    <property type="molecule type" value="Genomic_DNA"/>
</dbReference>
<keyword evidence="4 7" id="KW-0472">Membrane</keyword>
<evidence type="ECO:0000256" key="1">
    <source>
        <dbReference type="ARBA" id="ARBA00022475"/>
    </source>
</evidence>
<keyword evidence="1 7" id="KW-1003">Cell membrane</keyword>
<accession>A0A1N7CBI8</accession>
<dbReference type="InterPro" id="IPR022781">
    <property type="entry name" value="Flagellar_biosynth_FliO"/>
</dbReference>
<evidence type="ECO:0000256" key="4">
    <source>
        <dbReference type="ARBA" id="ARBA00023136"/>
    </source>
</evidence>
<comment type="subcellular location">
    <subcellularLocation>
        <location evidence="7">Cell membrane</location>
    </subcellularLocation>
    <subcellularLocation>
        <location evidence="7">Bacterial flagellum basal body</location>
    </subcellularLocation>
</comment>
<feature type="region of interest" description="Disordered" evidence="8">
    <location>
        <begin position="123"/>
        <end position="142"/>
    </location>
</feature>
<dbReference type="Proteomes" id="UP000186819">
    <property type="component" value="Unassembled WGS sequence"/>
</dbReference>
<evidence type="ECO:0000256" key="2">
    <source>
        <dbReference type="ARBA" id="ARBA00022692"/>
    </source>
</evidence>
<evidence type="ECO:0000256" key="7">
    <source>
        <dbReference type="RuleBase" id="RU362064"/>
    </source>
</evidence>
<evidence type="ECO:0000313" key="11">
    <source>
        <dbReference type="Proteomes" id="UP000186819"/>
    </source>
</evidence>
<keyword evidence="5 7" id="KW-0975">Bacterial flagellum</keyword>
<comment type="similarity">
    <text evidence="6 7">Belongs to the FliO/MopB family.</text>
</comment>
<keyword evidence="10" id="KW-0282">Flagellum</keyword>
<evidence type="ECO:0000256" key="3">
    <source>
        <dbReference type="ARBA" id="ARBA00022989"/>
    </source>
</evidence>
<reference evidence="11" key="1">
    <citation type="submission" date="2017-01" db="EMBL/GenBank/DDBJ databases">
        <authorList>
            <person name="Varghese N."/>
            <person name="Submissions S."/>
        </authorList>
    </citation>
    <scope>NUCLEOTIDE SEQUENCE [LARGE SCALE GENOMIC DNA]</scope>
    <source>
        <strain evidence="11">ATCC 51758</strain>
    </source>
</reference>
<evidence type="ECO:0000256" key="6">
    <source>
        <dbReference type="ARBA" id="ARBA00037937"/>
    </source>
</evidence>
<evidence type="ECO:0000313" key="10">
    <source>
        <dbReference type="EMBL" id="SIR60950.1"/>
    </source>
</evidence>
<dbReference type="GO" id="GO:0005886">
    <property type="term" value="C:plasma membrane"/>
    <property type="evidence" value="ECO:0007669"/>
    <property type="project" value="UniProtKB-SubCell"/>
</dbReference>
<keyword evidence="2 7" id="KW-0812">Transmembrane</keyword>
<evidence type="ECO:0000256" key="5">
    <source>
        <dbReference type="ARBA" id="ARBA00023143"/>
    </source>
</evidence>
<dbReference type="GO" id="GO:0044781">
    <property type="term" value="P:bacterial-type flagellum organization"/>
    <property type="evidence" value="ECO:0007669"/>
    <property type="project" value="UniProtKB-UniRule"/>
</dbReference>
<dbReference type="PANTHER" id="PTHR38766:SF1">
    <property type="entry name" value="FLAGELLAR PROTEIN FLIO"/>
    <property type="match status" value="1"/>
</dbReference>
<evidence type="ECO:0000256" key="9">
    <source>
        <dbReference type="SAM" id="SignalP"/>
    </source>
</evidence>
<keyword evidence="11" id="KW-1185">Reference proteome</keyword>
<feature type="chain" id="PRO_5012365304" description="Flagellar protein" evidence="9">
    <location>
        <begin position="33"/>
        <end position="157"/>
    </location>
</feature>
<sequence>MRRSTVTQFPKLPAPVRLAPPFLAAAATPLFAADAAVPAAPGITDGLGQMLLGLTVVLGLLLGCLWLIKKLSAPHGAAAGLRVLGAVPVGPRERVVLVEVGGQVLVLGVTPTNVRTLHTLPADTLQNTSPGAPPISGPFGDFQGWLKRSMERRNDAK</sequence>
<keyword evidence="3 7" id="KW-1133">Transmembrane helix</keyword>
<gene>
    <name evidence="10" type="ORF">SAMN05421829_12322</name>
</gene>
<evidence type="ECO:0000256" key="8">
    <source>
        <dbReference type="SAM" id="MobiDB-lite"/>
    </source>
</evidence>
<keyword evidence="10" id="KW-0969">Cilium</keyword>
<dbReference type="PANTHER" id="PTHR38766">
    <property type="entry name" value="FLAGELLAR PROTEIN FLIO"/>
    <property type="match status" value="1"/>
</dbReference>